<evidence type="ECO:0000313" key="2">
    <source>
        <dbReference type="Proteomes" id="UP001500507"/>
    </source>
</evidence>
<sequence length="331" mass="36541">MLTLFGVTLHAQIGGRYTYQFLNLVASPRQAALGGRVVTTYDYDPSSALFNPANINYEMDNQLAVNFSNYLGDVNYGTASYAYMLDRRTQVIHAGVTYINYGNFDGYDELGNSTGDFSGGEAAVSVGYARRIGTTDLYAGGNLKLISSSLESYSSLGAAMDIGLTYVWEKQDAVMALVVRNAGAQITTYDAVREPLPLEVTLGFSQKPAKIPLRWHLTLENLQKWDIAFRNTNQDQVDLEGNVTGNDPGFFNNALRHVVIGAELFPEGGFNIRLGYSFRRGEELRIENQRAFAGISGGFSIKFNKLRLNYSYAQYNRAGSSSFFGLNLDLN</sequence>
<dbReference type="EMBL" id="BAAAFG010000016">
    <property type="protein sequence ID" value="GAA0873054.1"/>
    <property type="molecule type" value="Genomic_DNA"/>
</dbReference>
<name>A0ABP3XYX4_9FLAO</name>
<gene>
    <name evidence="1" type="primary">porQ</name>
    <name evidence="1" type="ORF">GCM10009117_22010</name>
</gene>
<accession>A0ABP3XYX4</accession>
<proteinExistence type="predicted"/>
<keyword evidence="2" id="KW-1185">Reference proteome</keyword>
<comment type="caution">
    <text evidence="1">The sequence shown here is derived from an EMBL/GenBank/DDBJ whole genome shotgun (WGS) entry which is preliminary data.</text>
</comment>
<dbReference type="NCBIfam" id="NF033709">
    <property type="entry name" value="PorV_fam"/>
    <property type="match status" value="1"/>
</dbReference>
<dbReference type="Proteomes" id="UP001500507">
    <property type="component" value="Unassembled WGS sequence"/>
</dbReference>
<evidence type="ECO:0000313" key="1">
    <source>
        <dbReference type="EMBL" id="GAA0873054.1"/>
    </source>
</evidence>
<protein>
    <submittedName>
        <fullName evidence="1">Type IX secretion system protein PorQ</fullName>
    </submittedName>
</protein>
<reference evidence="2" key="1">
    <citation type="journal article" date="2019" name="Int. J. Syst. Evol. Microbiol.">
        <title>The Global Catalogue of Microorganisms (GCM) 10K type strain sequencing project: providing services to taxonomists for standard genome sequencing and annotation.</title>
        <authorList>
            <consortium name="The Broad Institute Genomics Platform"/>
            <consortium name="The Broad Institute Genome Sequencing Center for Infectious Disease"/>
            <person name="Wu L."/>
            <person name="Ma J."/>
        </authorList>
    </citation>
    <scope>NUCLEOTIDE SEQUENCE [LARGE SCALE GENOMIC DNA]</scope>
    <source>
        <strain evidence="2">JCM 16082</strain>
    </source>
</reference>
<organism evidence="1 2">
    <name type="scientific">Gangjinia marincola</name>
    <dbReference type="NCBI Taxonomy" id="578463"/>
    <lineage>
        <taxon>Bacteria</taxon>
        <taxon>Pseudomonadati</taxon>
        <taxon>Bacteroidota</taxon>
        <taxon>Flavobacteriia</taxon>
        <taxon>Flavobacteriales</taxon>
        <taxon>Flavobacteriaceae</taxon>
        <taxon>Gangjinia</taxon>
    </lineage>
</organism>
<dbReference type="NCBIfam" id="NF033711">
    <property type="entry name" value="T9SS_PorQ"/>
    <property type="match status" value="1"/>
</dbReference>